<name>A0A9D1ZBS5_9ACTN</name>
<dbReference type="SUPFAM" id="SSF53800">
    <property type="entry name" value="Chelatase"/>
    <property type="match status" value="1"/>
</dbReference>
<dbReference type="EMBL" id="DXCP01000054">
    <property type="protein sequence ID" value="HIY80239.1"/>
    <property type="molecule type" value="Genomic_DNA"/>
</dbReference>
<dbReference type="GO" id="GO:0019251">
    <property type="term" value="P:anaerobic cobalamin biosynthetic process"/>
    <property type="evidence" value="ECO:0007669"/>
    <property type="project" value="InterPro"/>
</dbReference>
<dbReference type="Gene3D" id="3.40.50.1400">
    <property type="match status" value="2"/>
</dbReference>
<gene>
    <name evidence="1" type="ORF">IAA42_07390</name>
</gene>
<dbReference type="Pfam" id="PF06180">
    <property type="entry name" value="CbiK"/>
    <property type="match status" value="1"/>
</dbReference>
<evidence type="ECO:0000313" key="1">
    <source>
        <dbReference type="EMBL" id="HIY80239.1"/>
    </source>
</evidence>
<organism evidence="1 2">
    <name type="scientific">Candidatus Olsenella excrementavium</name>
    <dbReference type="NCBI Taxonomy" id="2838709"/>
    <lineage>
        <taxon>Bacteria</taxon>
        <taxon>Bacillati</taxon>
        <taxon>Actinomycetota</taxon>
        <taxon>Coriobacteriia</taxon>
        <taxon>Coriobacteriales</taxon>
        <taxon>Atopobiaceae</taxon>
        <taxon>Olsenella</taxon>
    </lineage>
</organism>
<sequence length="235" mass="24509">MPATTNVPDALVIAGCLSGERDDAGVAALVDELASAVGAGTVVRARTGGRPVGPSLSDVLAGLRSGGARRVLVATTHVVNGRLQQETAAAVDVAAPGFDKLRLAPPLLAGEADHAAVAAALDEAVPALPGRRVAFAGHRGSECEVTFSQLERALIERGRGDVLVGPPDRLRALLRERRERTILLAPLLMSLGHHARHDVLEGLARDLSAQTWPHSLAELPAIRALVVAHVRKELS</sequence>
<protein>
    <submittedName>
        <fullName evidence="1">Sirohydrochlorin cobaltochelatase</fullName>
    </submittedName>
</protein>
<evidence type="ECO:0000313" key="2">
    <source>
        <dbReference type="Proteomes" id="UP000824133"/>
    </source>
</evidence>
<dbReference type="InterPro" id="IPR010388">
    <property type="entry name" value="Anaerobic_Co-chelatase"/>
</dbReference>
<dbReference type="AlphaFoldDB" id="A0A9D1ZBS5"/>
<reference evidence="1" key="2">
    <citation type="submission" date="2021-04" db="EMBL/GenBank/DDBJ databases">
        <authorList>
            <person name="Gilroy R."/>
        </authorList>
    </citation>
    <scope>NUCLEOTIDE SEQUENCE</scope>
    <source>
        <strain evidence="1">ChiHjej10B9-743</strain>
    </source>
</reference>
<reference evidence="1" key="1">
    <citation type="journal article" date="2021" name="PeerJ">
        <title>Extensive microbial diversity within the chicken gut microbiome revealed by metagenomics and culture.</title>
        <authorList>
            <person name="Gilroy R."/>
            <person name="Ravi A."/>
            <person name="Getino M."/>
            <person name="Pursley I."/>
            <person name="Horton D.L."/>
            <person name="Alikhan N.F."/>
            <person name="Baker D."/>
            <person name="Gharbi K."/>
            <person name="Hall N."/>
            <person name="Watson M."/>
            <person name="Adriaenssens E.M."/>
            <person name="Foster-Nyarko E."/>
            <person name="Jarju S."/>
            <person name="Secka A."/>
            <person name="Antonio M."/>
            <person name="Oren A."/>
            <person name="Chaudhuri R.R."/>
            <person name="La Ragione R."/>
            <person name="Hildebrand F."/>
            <person name="Pallen M.J."/>
        </authorList>
    </citation>
    <scope>NUCLEOTIDE SEQUENCE</scope>
    <source>
        <strain evidence="1">ChiHjej10B9-743</strain>
    </source>
</reference>
<dbReference type="Proteomes" id="UP000824133">
    <property type="component" value="Unassembled WGS sequence"/>
</dbReference>
<proteinExistence type="predicted"/>
<accession>A0A9D1ZBS5</accession>
<dbReference type="GO" id="GO:0016852">
    <property type="term" value="F:sirohydrochlorin cobaltochelatase activity"/>
    <property type="evidence" value="ECO:0007669"/>
    <property type="project" value="InterPro"/>
</dbReference>
<comment type="caution">
    <text evidence="1">The sequence shown here is derived from an EMBL/GenBank/DDBJ whole genome shotgun (WGS) entry which is preliminary data.</text>
</comment>